<reference evidence="2" key="1">
    <citation type="journal article" date="2020" name="Int. J. Syst. Evol. Microbiol.">
        <title>Aquipluma nitroreducens gen. nov. sp. nov., a novel facultatively anaerobic bacterium isolated from a freshwater lake.</title>
        <authorList>
            <person name="Watanabe M."/>
            <person name="Kojima H."/>
            <person name="Fukui M."/>
        </authorList>
    </citation>
    <scope>NUCLEOTIDE SEQUENCE</scope>
    <source>
        <strain evidence="2">MeG22</strain>
    </source>
</reference>
<evidence type="ECO:0000259" key="1">
    <source>
        <dbReference type="Pfam" id="PF07883"/>
    </source>
</evidence>
<feature type="domain" description="Cupin type-2" evidence="1">
    <location>
        <begin position="47"/>
        <end position="115"/>
    </location>
</feature>
<keyword evidence="3" id="KW-1185">Reference proteome</keyword>
<dbReference type="Gene3D" id="2.60.120.10">
    <property type="entry name" value="Jelly Rolls"/>
    <property type="match status" value="1"/>
</dbReference>
<dbReference type="RefSeq" id="WP_318350163.1">
    <property type="nucleotide sequence ID" value="NZ_AP018694.1"/>
</dbReference>
<dbReference type="InterPro" id="IPR014710">
    <property type="entry name" value="RmlC-like_jellyroll"/>
</dbReference>
<organism evidence="2 3">
    <name type="scientific">Aquipluma nitroreducens</name>
    <dbReference type="NCBI Taxonomy" id="2010828"/>
    <lineage>
        <taxon>Bacteria</taxon>
        <taxon>Pseudomonadati</taxon>
        <taxon>Bacteroidota</taxon>
        <taxon>Bacteroidia</taxon>
        <taxon>Marinilabiliales</taxon>
        <taxon>Prolixibacteraceae</taxon>
        <taxon>Aquipluma</taxon>
    </lineage>
</organism>
<dbReference type="Proteomes" id="UP001193389">
    <property type="component" value="Chromosome"/>
</dbReference>
<dbReference type="InterPro" id="IPR011051">
    <property type="entry name" value="RmlC_Cupin_sf"/>
</dbReference>
<proteinExistence type="predicted"/>
<sequence length="168" mass="19401">MATILKCDQREFEENANKIDHFRLFTDLSRVKKGVKPQNLNFDLRSLNPEQFSAPYHFHRNSEELFMVVSGSMTLRTPVGLEIVSSGDLVFFEMGETGAHQFFNHTTEPCIYLDVRTFIGFDVCEYPDSGKLLLAPSMEVFDKESQVAYFKGEENIAEKWEQLKNETE</sequence>
<accession>A0A5K7S744</accession>
<dbReference type="SUPFAM" id="SSF51182">
    <property type="entry name" value="RmlC-like cupins"/>
    <property type="match status" value="1"/>
</dbReference>
<gene>
    <name evidence="2" type="ORF">AQPE_1293</name>
</gene>
<protein>
    <submittedName>
        <fullName evidence="2">Auxin-binding protein</fullName>
    </submittedName>
</protein>
<dbReference type="InterPro" id="IPR013096">
    <property type="entry name" value="Cupin_2"/>
</dbReference>
<evidence type="ECO:0000313" key="2">
    <source>
        <dbReference type="EMBL" id="BBE17144.1"/>
    </source>
</evidence>
<dbReference type="Pfam" id="PF07883">
    <property type="entry name" value="Cupin_2"/>
    <property type="match status" value="1"/>
</dbReference>
<name>A0A5K7S744_9BACT</name>
<dbReference type="AlphaFoldDB" id="A0A5K7S744"/>
<evidence type="ECO:0000313" key="3">
    <source>
        <dbReference type="Proteomes" id="UP001193389"/>
    </source>
</evidence>
<dbReference type="KEGG" id="anf:AQPE_1293"/>
<dbReference type="EMBL" id="AP018694">
    <property type="protein sequence ID" value="BBE17144.1"/>
    <property type="molecule type" value="Genomic_DNA"/>
</dbReference>